<dbReference type="Gene3D" id="3.30.420.10">
    <property type="entry name" value="Ribonuclease H-like superfamily/Ribonuclease H"/>
    <property type="match status" value="1"/>
</dbReference>
<dbReference type="Proteomes" id="UP000179243">
    <property type="component" value="Unassembled WGS sequence"/>
</dbReference>
<proteinExistence type="predicted"/>
<reference evidence="2 3" key="1">
    <citation type="journal article" date="2016" name="Nat. Commun.">
        <title>Thousands of microbial genomes shed light on interconnected biogeochemical processes in an aquifer system.</title>
        <authorList>
            <person name="Anantharaman K."/>
            <person name="Brown C.T."/>
            <person name="Hug L.A."/>
            <person name="Sharon I."/>
            <person name="Castelle C.J."/>
            <person name="Probst A.J."/>
            <person name="Thomas B.C."/>
            <person name="Singh A."/>
            <person name="Wilkins M.J."/>
            <person name="Karaoz U."/>
            <person name="Brodie E.L."/>
            <person name="Williams K.H."/>
            <person name="Hubbard S.S."/>
            <person name="Banfield J.F."/>
        </authorList>
    </citation>
    <scope>NUCLEOTIDE SEQUENCE [LARGE SCALE GENOMIC DNA]</scope>
</reference>
<evidence type="ECO:0008006" key="4">
    <source>
        <dbReference type="Google" id="ProtNLM"/>
    </source>
</evidence>
<dbReference type="PANTHER" id="PTHR35004:SF6">
    <property type="entry name" value="TRANSPOSASE"/>
    <property type="match status" value="1"/>
</dbReference>
<accession>A0A1F7FAG8</accession>
<feature type="region of interest" description="Disordered" evidence="1">
    <location>
        <begin position="351"/>
        <end position="377"/>
    </location>
</feature>
<dbReference type="InterPro" id="IPR036397">
    <property type="entry name" value="RNaseH_sf"/>
</dbReference>
<dbReference type="PANTHER" id="PTHR35004">
    <property type="entry name" value="TRANSPOSASE RV3428C-RELATED"/>
    <property type="match status" value="1"/>
</dbReference>
<dbReference type="AlphaFoldDB" id="A0A1F7FAG8"/>
<name>A0A1F7FAG8_UNCRA</name>
<evidence type="ECO:0000256" key="1">
    <source>
        <dbReference type="SAM" id="MobiDB-lite"/>
    </source>
</evidence>
<comment type="caution">
    <text evidence="2">The sequence shown here is derived from an EMBL/GenBank/DDBJ whole genome shotgun (WGS) entry which is preliminary data.</text>
</comment>
<dbReference type="SUPFAM" id="SSF53098">
    <property type="entry name" value="Ribonuclease H-like"/>
    <property type="match status" value="1"/>
</dbReference>
<evidence type="ECO:0000313" key="2">
    <source>
        <dbReference type="EMBL" id="OGK03517.1"/>
    </source>
</evidence>
<protein>
    <recommendedName>
        <fullName evidence="4">Integrase catalytic domain-containing protein</fullName>
    </recommendedName>
</protein>
<dbReference type="GO" id="GO:0003676">
    <property type="term" value="F:nucleic acid binding"/>
    <property type="evidence" value="ECO:0007669"/>
    <property type="project" value="InterPro"/>
</dbReference>
<gene>
    <name evidence="2" type="ORF">A2519_09795</name>
</gene>
<organism evidence="2 3">
    <name type="scientific">Candidatus Raymondbacteria bacterium RIFOXYD12_FULL_49_13</name>
    <dbReference type="NCBI Taxonomy" id="1817890"/>
    <lineage>
        <taxon>Bacteria</taxon>
        <taxon>Raymondiibacteriota</taxon>
    </lineage>
</organism>
<dbReference type="InterPro" id="IPR012337">
    <property type="entry name" value="RNaseH-like_sf"/>
</dbReference>
<dbReference type="EMBL" id="MFYX01000088">
    <property type="protein sequence ID" value="OGK03517.1"/>
    <property type="molecule type" value="Genomic_DNA"/>
</dbReference>
<sequence>MGKHKKKIARLLGIDVKTVKSIVKNGCGVQPKPRSDKIVLDEPLLRKVFSRCEGYMQRVHEVLNEEYGIPIGYSTLTRRIREMGLGENASTRSYHVDDVAGEEMQHDTSPYKVKIGGKETSVIGSGLYLRYSKMRYVWFYRRFNRFIMKCFMDEALRFFGYGARTCVIDNTSLAIWYGTGQRAVFAPEMVNFSKNYGFEWKAHEVGHSDRKAGVERSFWTVETNFFPGRTFADIEDLNAQAFEWATQRYAKRPQAKTGLIPLQTFEAEKPYLVKLPEYVSFPCQEHHRSLDDYGYAAFDGNYYWAPEYTKDAQKIKEVKIIEYAKIIVLHYKNTEPLRYCLPKDGVRNERFTPDGVKPAYQPRNRKKSSGEEEKALRGMGKTVSDYVDMVKTKNSGIHYPHHFLRELYLLLRKMAQPLLEQTIERALKYRVNTIEAIARIAAACLKPNTGTLPEIEVSHDYMEREAYQKGRFCDEPGLDTLESIFNRDGSDPQNPEKE</sequence>
<evidence type="ECO:0000313" key="3">
    <source>
        <dbReference type="Proteomes" id="UP000179243"/>
    </source>
</evidence>